<dbReference type="Gene3D" id="3.30.1490.120">
    <property type="entry name" value="RNA polymerase Rpb7-like, N-terminal domain"/>
    <property type="match status" value="1"/>
</dbReference>
<dbReference type="SUPFAM" id="SSF50249">
    <property type="entry name" value="Nucleic acid-binding proteins"/>
    <property type="match status" value="1"/>
</dbReference>
<evidence type="ECO:0000256" key="4">
    <source>
        <dbReference type="ARBA" id="ARBA00023163"/>
    </source>
</evidence>
<accession>A0ABD3E7K6</accession>
<proteinExistence type="inferred from homology"/>
<dbReference type="InterPro" id="IPR012340">
    <property type="entry name" value="NA-bd_OB-fold"/>
</dbReference>
<evidence type="ECO:0000256" key="2">
    <source>
        <dbReference type="ARBA" id="ARBA00009307"/>
    </source>
</evidence>
<evidence type="ECO:0000256" key="3">
    <source>
        <dbReference type="ARBA" id="ARBA00022478"/>
    </source>
</evidence>
<reference evidence="7" key="1">
    <citation type="journal article" date="2024" name="IScience">
        <title>Strigolactones Initiate the Formation of Haustorium-like Structures in Castilleja.</title>
        <authorList>
            <person name="Buerger M."/>
            <person name="Peterson D."/>
            <person name="Chory J."/>
        </authorList>
    </citation>
    <scope>NUCLEOTIDE SEQUENCE [LARGE SCALE GENOMIC DNA]</scope>
</reference>
<keyword evidence="5" id="KW-0539">Nucleus</keyword>
<dbReference type="PANTHER" id="PTHR12709:SF3">
    <property type="entry name" value="DNA-DIRECTED RNA POLYMERASE V SUBUNIT 7"/>
    <property type="match status" value="1"/>
</dbReference>
<dbReference type="GO" id="GO:0005634">
    <property type="term" value="C:nucleus"/>
    <property type="evidence" value="ECO:0007669"/>
    <property type="project" value="UniProtKB-SubCell"/>
</dbReference>
<dbReference type="GO" id="GO:0000428">
    <property type="term" value="C:DNA-directed RNA polymerase complex"/>
    <property type="evidence" value="ECO:0007669"/>
    <property type="project" value="UniProtKB-KW"/>
</dbReference>
<evidence type="ECO:0000256" key="1">
    <source>
        <dbReference type="ARBA" id="ARBA00004123"/>
    </source>
</evidence>
<dbReference type="AlphaFoldDB" id="A0ABD3E7K6"/>
<dbReference type="Proteomes" id="UP001632038">
    <property type="component" value="Unassembled WGS sequence"/>
</dbReference>
<keyword evidence="4 5" id="KW-0804">Transcription</keyword>
<evidence type="ECO:0000256" key="5">
    <source>
        <dbReference type="RuleBase" id="RU369086"/>
    </source>
</evidence>
<name>A0ABD3E7K6_9LAMI</name>
<evidence type="ECO:0000313" key="6">
    <source>
        <dbReference type="EMBL" id="KAL3649069.1"/>
    </source>
</evidence>
<dbReference type="Gene3D" id="2.40.50.140">
    <property type="entry name" value="Nucleic acid-binding proteins"/>
    <property type="match status" value="1"/>
</dbReference>
<dbReference type="InterPro" id="IPR045113">
    <property type="entry name" value="Rpb7-like"/>
</dbReference>
<dbReference type="SUPFAM" id="SSF88798">
    <property type="entry name" value="N-terminal, heterodimerisation domain of RBP7 (RpoE)"/>
    <property type="match status" value="1"/>
</dbReference>
<keyword evidence="7" id="KW-1185">Reference proteome</keyword>
<organism evidence="6 7">
    <name type="scientific">Castilleja foliolosa</name>
    <dbReference type="NCBI Taxonomy" id="1961234"/>
    <lineage>
        <taxon>Eukaryota</taxon>
        <taxon>Viridiplantae</taxon>
        <taxon>Streptophyta</taxon>
        <taxon>Embryophyta</taxon>
        <taxon>Tracheophyta</taxon>
        <taxon>Spermatophyta</taxon>
        <taxon>Magnoliopsida</taxon>
        <taxon>eudicotyledons</taxon>
        <taxon>Gunneridae</taxon>
        <taxon>Pentapetalae</taxon>
        <taxon>asterids</taxon>
        <taxon>lamiids</taxon>
        <taxon>Lamiales</taxon>
        <taxon>Orobanchaceae</taxon>
        <taxon>Pedicularideae</taxon>
        <taxon>Castillejinae</taxon>
        <taxon>Castilleja</taxon>
    </lineage>
</organism>
<dbReference type="InterPro" id="IPR036898">
    <property type="entry name" value="RNA_pol_Rpb7-like_N_sf"/>
</dbReference>
<dbReference type="FunFam" id="3.30.1490.120:FF:000001">
    <property type="entry name" value="DNA-directed RNA polymerase II subunit RPB7"/>
    <property type="match status" value="1"/>
</dbReference>
<protein>
    <recommendedName>
        <fullName evidence="5">DNA-directed RNA polymerase subunit</fullName>
    </recommendedName>
</protein>
<comment type="caution">
    <text evidence="6">The sequence shown here is derived from an EMBL/GenBank/DDBJ whole genome shotgun (WGS) entry which is preliminary data.</text>
</comment>
<sequence>MFLKTQLSWTVSVPASNLDSEGSNLQKAILTRLLDDFATKKASRDIGYFLAVTTLDHIGQGIVSQYSGDIQFPVDFTCVTFKMFVGEILHGVIHKVMKNGVFLRCGPAEKVYLSRQKMAGYEFVPGETPCFKKNVEDEGGKSRIENGTTLRFSVIAEKYDETEKDFKAVVGLEGDCLGPIS</sequence>
<dbReference type="GO" id="GO:0006352">
    <property type="term" value="P:DNA-templated transcription initiation"/>
    <property type="evidence" value="ECO:0007669"/>
    <property type="project" value="UniProtKB-UniRule"/>
</dbReference>
<comment type="function">
    <text evidence="5">DNA-dependent RNA polymerase which catalyzes the transcription of DNA into RNA using the four ribonucleoside triphosphates as substrates.</text>
</comment>
<keyword evidence="3 5" id="KW-0240">DNA-directed RNA polymerase</keyword>
<comment type="similarity">
    <text evidence="2">Belongs to the eukaryotic RPB7/RPC8 RNA polymerase subunit family.</text>
</comment>
<dbReference type="PANTHER" id="PTHR12709">
    <property type="entry name" value="DNA-DIRECTED RNA POLYMERASE II, III"/>
    <property type="match status" value="1"/>
</dbReference>
<comment type="subcellular location">
    <subcellularLocation>
        <location evidence="1 5">Nucleus</location>
    </subcellularLocation>
</comment>
<gene>
    <name evidence="6" type="ORF">CASFOL_005472</name>
</gene>
<dbReference type="EMBL" id="JAVIJP010000007">
    <property type="protein sequence ID" value="KAL3649069.1"/>
    <property type="molecule type" value="Genomic_DNA"/>
</dbReference>
<evidence type="ECO:0000313" key="7">
    <source>
        <dbReference type="Proteomes" id="UP001632038"/>
    </source>
</evidence>